<keyword evidence="3" id="KW-1185">Reference proteome</keyword>
<dbReference type="EMBL" id="QAOH01000003">
    <property type="protein sequence ID" value="PTQ74928.1"/>
    <property type="molecule type" value="Genomic_DNA"/>
</dbReference>
<reference evidence="2 3" key="1">
    <citation type="submission" date="2018-04" db="EMBL/GenBank/DDBJ databases">
        <title>Genomic Encyclopedia of Archaeal and Bacterial Type Strains, Phase II (KMG-II): from individual species to whole genera.</title>
        <authorList>
            <person name="Goeker M."/>
        </authorList>
    </citation>
    <scope>NUCLEOTIDE SEQUENCE [LARGE SCALE GENOMIC DNA]</scope>
    <source>
        <strain evidence="2 3">DSM 100434</strain>
    </source>
</reference>
<evidence type="ECO:0000313" key="2">
    <source>
        <dbReference type="EMBL" id="PTQ74928.1"/>
    </source>
</evidence>
<dbReference type="AlphaFoldDB" id="A0A2T5HTW0"/>
<sequence>MLQSVSCSYESDLTWQQIRTRLIEKGWQQIDAYFAAEDHTEENIFSPEPFLTVLPSEETEHQNKLRALLRSRIYNRLMWQYIFIFFCAGLGLLALNWVVPHPKILVIATLLLCLPILGLHWLKTITLKQV</sequence>
<accession>A0A2T5HTW0</accession>
<dbReference type="Proteomes" id="UP000244077">
    <property type="component" value="Unassembled WGS sequence"/>
</dbReference>
<comment type="caution">
    <text evidence="2">The sequence shown here is derived from an EMBL/GenBank/DDBJ whole genome shotgun (WGS) entry which is preliminary data.</text>
</comment>
<keyword evidence="1" id="KW-0812">Transmembrane</keyword>
<keyword evidence="1" id="KW-1133">Transmembrane helix</keyword>
<evidence type="ECO:0000256" key="1">
    <source>
        <dbReference type="SAM" id="Phobius"/>
    </source>
</evidence>
<evidence type="ECO:0000313" key="3">
    <source>
        <dbReference type="Proteomes" id="UP000244077"/>
    </source>
</evidence>
<name>A0A2T5HTW0_9RHOB</name>
<organism evidence="2 3">
    <name type="scientific">Celeribacter persicus</name>
    <dbReference type="NCBI Taxonomy" id="1651082"/>
    <lineage>
        <taxon>Bacteria</taxon>
        <taxon>Pseudomonadati</taxon>
        <taxon>Pseudomonadota</taxon>
        <taxon>Alphaproteobacteria</taxon>
        <taxon>Rhodobacterales</taxon>
        <taxon>Roseobacteraceae</taxon>
        <taxon>Celeribacter</taxon>
    </lineage>
</organism>
<feature type="transmembrane region" description="Helical" evidence="1">
    <location>
        <begin position="104"/>
        <end position="122"/>
    </location>
</feature>
<proteinExistence type="predicted"/>
<keyword evidence="1" id="KW-0472">Membrane</keyword>
<protein>
    <submittedName>
        <fullName evidence="2">Uncharacterized protein</fullName>
    </submittedName>
</protein>
<gene>
    <name evidence="2" type="ORF">C8N42_103219</name>
</gene>
<feature type="transmembrane region" description="Helical" evidence="1">
    <location>
        <begin position="78"/>
        <end position="98"/>
    </location>
</feature>